<dbReference type="InterPro" id="IPR053166">
    <property type="entry name" value="UPF0718_permease"/>
</dbReference>
<accession>A0KJ06</accession>
<reference evidence="8 9" key="1">
    <citation type="journal article" date="2006" name="J. Bacteriol.">
        <title>Genome sequence of Aeromonas hydrophila ATCC 7966T: jack of all trades.</title>
        <authorList>
            <person name="Seshadri R."/>
            <person name="Joseph S.W."/>
            <person name="Chopra A.K."/>
            <person name="Sha J."/>
            <person name="Shaw J."/>
            <person name="Graf J."/>
            <person name="Haft D."/>
            <person name="Wu M."/>
            <person name="Ren Q."/>
            <person name="Rosovitz M.J."/>
            <person name="Madupu R."/>
            <person name="Tallon L."/>
            <person name="Kim M."/>
            <person name="Jin S."/>
            <person name="Vuong H."/>
            <person name="Stine O.C."/>
            <person name="Ali A."/>
            <person name="Horneman A.J."/>
            <person name="Heidelberg J.F."/>
        </authorList>
    </citation>
    <scope>NUCLEOTIDE SEQUENCE [LARGE SCALE GENOMIC DNA]</scope>
    <source>
        <strain evidence="9">ATCC 7966 / DSM 30187 / BCRC 13018 / CCUG 14551 / JCM 1027 / KCTC 2358 / NCIMB 9240 / NCTC 8049</strain>
    </source>
</reference>
<protein>
    <submittedName>
        <fullName evidence="8">Conserved protein</fullName>
    </submittedName>
</protein>
<evidence type="ECO:0000256" key="5">
    <source>
        <dbReference type="ARBA" id="ARBA00022989"/>
    </source>
</evidence>
<feature type="transmembrane region" description="Helical" evidence="7">
    <location>
        <begin position="269"/>
        <end position="286"/>
    </location>
</feature>
<evidence type="ECO:0000256" key="3">
    <source>
        <dbReference type="ARBA" id="ARBA00022475"/>
    </source>
</evidence>
<dbReference type="HOGENOM" id="CLU_059148_1_0_6"/>
<dbReference type="PANTHER" id="PTHR42775:SF2">
    <property type="entry name" value="PERMEASE"/>
    <property type="match status" value="1"/>
</dbReference>
<dbReference type="Pfam" id="PF03773">
    <property type="entry name" value="ArsP_1"/>
    <property type="match status" value="1"/>
</dbReference>
<keyword evidence="9" id="KW-1185">Reference proteome</keyword>
<sequence length="357" mass="37698">MNDWLTMLRDASQMFLFLAFELSVLFLVISAGVSLIRQKIPDTKIQAMLGARKGRGYFISAALGALTPFCSCSTIPMLRGLLSAKAGFGPTLTFLFVSPLLNPIIVGLMWATFGWKVTVLYAVIAAGVSVLASMLLDMLGFERHVIDPKEAKQSSCGTGCSTTTSEPASVSATACCSSKVIKSIKPLKAQTSCCTMQSNEAASTLSCCADGTAALTQAPVILTAFAKARLDAWQQFKDVLPYLLLGVLIGSFIYGFIPAEWIAAHAGAGNPLAIPFSAVVGIPLYIRAEAVIPLASVLLGKGMGMGAVMALIIGSAGASLTEVILLKSMFRTPMILAFLTVILGMAVMMGYLTQWLL</sequence>
<gene>
    <name evidence="8" type="ordered locus">AHA_1721</name>
</gene>
<dbReference type="PANTHER" id="PTHR42775">
    <property type="entry name" value="PERMEASE RV2963-RELATED"/>
    <property type="match status" value="1"/>
</dbReference>
<evidence type="ECO:0000256" key="2">
    <source>
        <dbReference type="ARBA" id="ARBA00006386"/>
    </source>
</evidence>
<dbReference type="GeneID" id="4488173"/>
<keyword evidence="6 7" id="KW-0472">Membrane</keyword>
<dbReference type="RefSeq" id="WP_011705610.1">
    <property type="nucleotide sequence ID" value="NC_008570.1"/>
</dbReference>
<evidence type="ECO:0000313" key="9">
    <source>
        <dbReference type="Proteomes" id="UP000000756"/>
    </source>
</evidence>
<keyword evidence="3" id="KW-1003">Cell membrane</keyword>
<feature type="transmembrane region" description="Helical" evidence="7">
    <location>
        <begin position="14"/>
        <end position="36"/>
    </location>
</feature>
<feature type="transmembrane region" description="Helical" evidence="7">
    <location>
        <begin position="306"/>
        <end position="326"/>
    </location>
</feature>
<dbReference type="STRING" id="380703.AHA_1721"/>
<feature type="transmembrane region" description="Helical" evidence="7">
    <location>
        <begin position="333"/>
        <end position="352"/>
    </location>
</feature>
<evidence type="ECO:0000256" key="1">
    <source>
        <dbReference type="ARBA" id="ARBA00004651"/>
    </source>
</evidence>
<evidence type="ECO:0000313" key="8">
    <source>
        <dbReference type="EMBL" id="ABK38569.1"/>
    </source>
</evidence>
<dbReference type="Proteomes" id="UP000000756">
    <property type="component" value="Chromosome"/>
</dbReference>
<keyword evidence="5 7" id="KW-1133">Transmembrane helix</keyword>
<dbReference type="PATRIC" id="fig|380703.7.peg.1736"/>
<feature type="transmembrane region" description="Helical" evidence="7">
    <location>
        <begin position="57"/>
        <end position="78"/>
    </location>
</feature>
<organism evidence="8 9">
    <name type="scientific">Aeromonas hydrophila subsp. hydrophila (strain ATCC 7966 / DSM 30187 / BCRC 13018 / CCUG 14551 / JCM 1027 / KCTC 2358 / NCIMB 9240 / NCTC 8049)</name>
    <dbReference type="NCBI Taxonomy" id="380703"/>
    <lineage>
        <taxon>Bacteria</taxon>
        <taxon>Pseudomonadati</taxon>
        <taxon>Pseudomonadota</taxon>
        <taxon>Gammaproteobacteria</taxon>
        <taxon>Aeromonadales</taxon>
        <taxon>Aeromonadaceae</taxon>
        <taxon>Aeromonas</taxon>
    </lineage>
</organism>
<dbReference type="GO" id="GO:0005886">
    <property type="term" value="C:plasma membrane"/>
    <property type="evidence" value="ECO:0007669"/>
    <property type="project" value="UniProtKB-SubCell"/>
</dbReference>
<comment type="subcellular location">
    <subcellularLocation>
        <location evidence="1">Cell membrane</location>
        <topology evidence="1">Multi-pass membrane protein</topology>
    </subcellularLocation>
</comment>
<proteinExistence type="inferred from homology"/>
<feature type="transmembrane region" description="Helical" evidence="7">
    <location>
        <begin position="118"/>
        <end position="136"/>
    </location>
</feature>
<dbReference type="EnsemblBacteria" id="ABK38569">
    <property type="protein sequence ID" value="ABK38569"/>
    <property type="gene ID" value="AHA_1721"/>
</dbReference>
<comment type="similarity">
    <text evidence="2">Belongs to the UPF0718 family.</text>
</comment>
<dbReference type="AlphaFoldDB" id="A0KJ06"/>
<keyword evidence="4 7" id="KW-0812">Transmembrane</keyword>
<dbReference type="eggNOG" id="COG0701">
    <property type="taxonomic scope" value="Bacteria"/>
</dbReference>
<evidence type="ECO:0000256" key="6">
    <source>
        <dbReference type="ARBA" id="ARBA00023136"/>
    </source>
</evidence>
<evidence type="ECO:0000256" key="4">
    <source>
        <dbReference type="ARBA" id="ARBA00022692"/>
    </source>
</evidence>
<feature type="transmembrane region" description="Helical" evidence="7">
    <location>
        <begin position="90"/>
        <end position="111"/>
    </location>
</feature>
<dbReference type="KEGG" id="aha:AHA_1721"/>
<name>A0KJ06_AERHH</name>
<feature type="transmembrane region" description="Helical" evidence="7">
    <location>
        <begin position="239"/>
        <end position="257"/>
    </location>
</feature>
<dbReference type="EMBL" id="CP000462">
    <property type="protein sequence ID" value="ABK38569.1"/>
    <property type="molecule type" value="Genomic_DNA"/>
</dbReference>
<dbReference type="OrthoDB" id="9777774at2"/>
<dbReference type="InterPro" id="IPR005524">
    <property type="entry name" value="DUF318"/>
</dbReference>
<evidence type="ECO:0000256" key="7">
    <source>
        <dbReference type="SAM" id="Phobius"/>
    </source>
</evidence>